<dbReference type="AlphaFoldDB" id="X0VRK2"/>
<dbReference type="EMBL" id="BARS01034316">
    <property type="protein sequence ID" value="GAG20860.1"/>
    <property type="molecule type" value="Genomic_DNA"/>
</dbReference>
<organism evidence="2">
    <name type="scientific">marine sediment metagenome</name>
    <dbReference type="NCBI Taxonomy" id="412755"/>
    <lineage>
        <taxon>unclassified sequences</taxon>
        <taxon>metagenomes</taxon>
        <taxon>ecological metagenomes</taxon>
    </lineage>
</organism>
<dbReference type="PANTHER" id="PTHR41313:SF1">
    <property type="entry name" value="DNA METHYLASE ADENINE-SPECIFIC DOMAIN-CONTAINING PROTEIN"/>
    <property type="match status" value="1"/>
</dbReference>
<reference evidence="2" key="1">
    <citation type="journal article" date="2014" name="Front. Microbiol.">
        <title>High frequency of phylogenetically diverse reductive dehalogenase-homologous genes in deep subseafloor sedimentary metagenomes.</title>
        <authorList>
            <person name="Kawai M."/>
            <person name="Futagami T."/>
            <person name="Toyoda A."/>
            <person name="Takaki Y."/>
            <person name="Nishi S."/>
            <person name="Hori S."/>
            <person name="Arai W."/>
            <person name="Tsubouchi T."/>
            <person name="Morono Y."/>
            <person name="Uchiyama I."/>
            <person name="Ito T."/>
            <person name="Fujiyama A."/>
            <person name="Inagaki F."/>
            <person name="Takami H."/>
        </authorList>
    </citation>
    <scope>NUCLEOTIDE SEQUENCE</scope>
    <source>
        <strain evidence="2">Expedition CK06-06</strain>
    </source>
</reference>
<sequence length="260" mass="29179">DRARKISLHAKALDPMLQDEAGGKLDKVSDEVKRIYDKWTDDHGTQLVFLDRGIPKSAGDKRILHEYDALKAKADKALADNNEDAYKAASDKLDKYDTADIEAMRIANAGGWSAYQHIKDNLIKQGIPENEIAFIHSYNTPAQKTSLFAKVNDGEIRVLIGSTPRMGAGTNVQERLVALHHVDATWKPSDIEQREGRIIRQGNSLYDKYGSDFEVEIMAYVTERTVDAKLWSLNSTKLAMINAVRNYGGQFEMTFDDNDS</sequence>
<dbReference type="InterPro" id="IPR027417">
    <property type="entry name" value="P-loop_NTPase"/>
</dbReference>
<feature type="non-terminal residue" evidence="2">
    <location>
        <position position="1"/>
    </location>
</feature>
<dbReference type="Pfam" id="PF00271">
    <property type="entry name" value="Helicase_C"/>
    <property type="match status" value="1"/>
</dbReference>
<dbReference type="PANTHER" id="PTHR41313">
    <property type="entry name" value="ADENINE-SPECIFIC METHYLTRANSFERASE"/>
    <property type="match status" value="1"/>
</dbReference>
<protein>
    <recommendedName>
        <fullName evidence="1">Helicase C-terminal domain-containing protein</fullName>
    </recommendedName>
</protein>
<gene>
    <name evidence="2" type="ORF">S01H1_53025</name>
</gene>
<evidence type="ECO:0000259" key="1">
    <source>
        <dbReference type="Pfam" id="PF00271"/>
    </source>
</evidence>
<dbReference type="Gene3D" id="3.40.50.300">
    <property type="entry name" value="P-loop containing nucleotide triphosphate hydrolases"/>
    <property type="match status" value="1"/>
</dbReference>
<evidence type="ECO:0000313" key="2">
    <source>
        <dbReference type="EMBL" id="GAG20860.1"/>
    </source>
</evidence>
<dbReference type="SUPFAM" id="SSF52540">
    <property type="entry name" value="P-loop containing nucleoside triphosphate hydrolases"/>
    <property type="match status" value="1"/>
</dbReference>
<proteinExistence type="predicted"/>
<comment type="caution">
    <text evidence="2">The sequence shown here is derived from an EMBL/GenBank/DDBJ whole genome shotgun (WGS) entry which is preliminary data.</text>
</comment>
<feature type="domain" description="Helicase C-terminal" evidence="1">
    <location>
        <begin position="126"/>
        <end position="202"/>
    </location>
</feature>
<dbReference type="InterPro" id="IPR052933">
    <property type="entry name" value="DNA_Protect_Modify"/>
</dbReference>
<dbReference type="InterPro" id="IPR001650">
    <property type="entry name" value="Helicase_C-like"/>
</dbReference>
<name>X0VRK2_9ZZZZ</name>
<feature type="non-terminal residue" evidence="2">
    <location>
        <position position="260"/>
    </location>
</feature>
<accession>X0VRK2</accession>